<dbReference type="PANTHER" id="PTHR21257">
    <property type="entry name" value="DELTA(14)-STEROL REDUCTASE"/>
    <property type="match status" value="1"/>
</dbReference>
<keyword evidence="10 13" id="KW-0472">Membrane</keyword>
<keyword evidence="9" id="KW-0443">Lipid metabolism</keyword>
<organism evidence="14 15">
    <name type="scientific">Favolaschia claudopus</name>
    <dbReference type="NCBI Taxonomy" id="2862362"/>
    <lineage>
        <taxon>Eukaryota</taxon>
        <taxon>Fungi</taxon>
        <taxon>Dikarya</taxon>
        <taxon>Basidiomycota</taxon>
        <taxon>Agaricomycotina</taxon>
        <taxon>Agaricomycetes</taxon>
        <taxon>Agaricomycetidae</taxon>
        <taxon>Agaricales</taxon>
        <taxon>Marasmiineae</taxon>
        <taxon>Mycenaceae</taxon>
        <taxon>Favolaschia</taxon>
    </lineage>
</organism>
<evidence type="ECO:0000256" key="3">
    <source>
        <dbReference type="ARBA" id="ARBA00022516"/>
    </source>
</evidence>
<dbReference type="PANTHER" id="PTHR21257:SF52">
    <property type="entry name" value="DELTA(14)-STEROL REDUCTASE TM7SF2"/>
    <property type="match status" value="1"/>
</dbReference>
<dbReference type="InterPro" id="IPR001171">
    <property type="entry name" value="ERG24_DHCR-like"/>
</dbReference>
<evidence type="ECO:0000313" key="15">
    <source>
        <dbReference type="Proteomes" id="UP001362999"/>
    </source>
</evidence>
<evidence type="ECO:0000256" key="11">
    <source>
        <dbReference type="ARBA" id="ARBA00023166"/>
    </source>
</evidence>
<evidence type="ECO:0000256" key="1">
    <source>
        <dbReference type="ARBA" id="ARBA00004141"/>
    </source>
</evidence>
<dbReference type="AlphaFoldDB" id="A0AAW0E6G2"/>
<dbReference type="Gene3D" id="1.20.120.1630">
    <property type="match status" value="1"/>
</dbReference>
<protein>
    <submittedName>
        <fullName evidence="14">Glycosyltransferase family 2 protein</fullName>
    </submittedName>
</protein>
<keyword evidence="7" id="KW-0560">Oxidoreductase</keyword>
<feature type="transmembrane region" description="Helical" evidence="13">
    <location>
        <begin position="301"/>
        <end position="322"/>
    </location>
</feature>
<keyword evidence="4 13" id="KW-0812">Transmembrane</keyword>
<dbReference type="GO" id="GO:0005789">
    <property type="term" value="C:endoplasmic reticulum membrane"/>
    <property type="evidence" value="ECO:0007669"/>
    <property type="project" value="TreeGrafter"/>
</dbReference>
<keyword evidence="11" id="KW-1207">Sterol metabolism</keyword>
<evidence type="ECO:0000256" key="6">
    <source>
        <dbReference type="ARBA" id="ARBA00022989"/>
    </source>
</evidence>
<gene>
    <name evidence="14" type="ORF">R3P38DRAFT_2828127</name>
</gene>
<dbReference type="InterPro" id="IPR018083">
    <property type="entry name" value="Sterol_reductase_CS"/>
</dbReference>
<evidence type="ECO:0000256" key="12">
    <source>
        <dbReference type="ARBA" id="ARBA00023221"/>
    </source>
</evidence>
<dbReference type="PROSITE" id="PS01018">
    <property type="entry name" value="STEROL_REDUCT_2"/>
    <property type="match status" value="1"/>
</dbReference>
<dbReference type="GO" id="GO:0050613">
    <property type="term" value="F:Delta14-sterol reductase activity"/>
    <property type="evidence" value="ECO:0007669"/>
    <property type="project" value="TreeGrafter"/>
</dbReference>
<evidence type="ECO:0000256" key="13">
    <source>
        <dbReference type="SAM" id="Phobius"/>
    </source>
</evidence>
<evidence type="ECO:0000256" key="2">
    <source>
        <dbReference type="ARBA" id="ARBA00005402"/>
    </source>
</evidence>
<evidence type="ECO:0000313" key="14">
    <source>
        <dbReference type="EMBL" id="KAK7061207.1"/>
    </source>
</evidence>
<keyword evidence="3" id="KW-0444">Lipid biosynthesis</keyword>
<dbReference type="GO" id="GO:0006696">
    <property type="term" value="P:ergosterol biosynthetic process"/>
    <property type="evidence" value="ECO:0007669"/>
    <property type="project" value="TreeGrafter"/>
</dbReference>
<comment type="subcellular location">
    <subcellularLocation>
        <location evidence="1">Membrane</location>
        <topology evidence="1">Multi-pass membrane protein</topology>
    </subcellularLocation>
</comment>
<feature type="transmembrane region" description="Helical" evidence="13">
    <location>
        <begin position="149"/>
        <end position="167"/>
    </location>
</feature>
<comment type="similarity">
    <text evidence="2">Belongs to the ERG4/ERG24 family.</text>
</comment>
<comment type="caution">
    <text evidence="14">The sequence shown here is derived from an EMBL/GenBank/DDBJ whole genome shotgun (WGS) entry which is preliminary data.</text>
</comment>
<evidence type="ECO:0000256" key="7">
    <source>
        <dbReference type="ARBA" id="ARBA00023002"/>
    </source>
</evidence>
<dbReference type="Pfam" id="PF01222">
    <property type="entry name" value="ERG4_ERG24"/>
    <property type="match status" value="1"/>
</dbReference>
<sequence>MASSQSSVVSTQASNYEFLGPPGALLLCTGVPITTYALYFGCSEESGGCPPKFVPNEIFAALSDPEWWKALWDTQTTLPFIAWITFCVTAWAVLPGDRVTGTILRTGERKVYKINAFSTFVLTLGLAFFVILCYGSAPLTYLHRNFVTLLSASLVVSVFQALACYAISFRPGTLLALGGSTSNPIYNFYIGRELNPSIGSFDLKSFNQLRPGFILWILLDLSMVCEQAVRRGGFSQVTDSLWFILIFQGLYVADILYHEHEIFTKIDITTDGFGFMHSVGYLSWLPFTHSLQARYLVFKPIVLGPVWTTTIVVFNLIGYYIFRVANAEKNDFRNGKIDKKSSYITTELGSKLLTSGWWGRCRHPNYFGDLLMALAWSLPTCSPIPYFYFFYLVALLTHRQRRDDEACEKKYGKEWKKYMELVPYRIVPSVY</sequence>
<evidence type="ECO:0000256" key="9">
    <source>
        <dbReference type="ARBA" id="ARBA00023098"/>
    </source>
</evidence>
<feature type="transmembrane region" description="Helical" evidence="13">
    <location>
        <begin position="77"/>
        <end position="94"/>
    </location>
</feature>
<keyword evidence="12" id="KW-0753">Steroid metabolism</keyword>
<feature type="transmembrane region" description="Helical" evidence="13">
    <location>
        <begin position="373"/>
        <end position="396"/>
    </location>
</feature>
<keyword evidence="8" id="KW-0756">Sterol biosynthesis</keyword>
<evidence type="ECO:0000256" key="8">
    <source>
        <dbReference type="ARBA" id="ARBA00023011"/>
    </source>
</evidence>
<keyword evidence="6 13" id="KW-1133">Transmembrane helix</keyword>
<evidence type="ECO:0000256" key="10">
    <source>
        <dbReference type="ARBA" id="ARBA00023136"/>
    </source>
</evidence>
<keyword evidence="5" id="KW-0752">Steroid biosynthesis</keyword>
<proteinExistence type="inferred from homology"/>
<keyword evidence="15" id="KW-1185">Reference proteome</keyword>
<feature type="transmembrane region" description="Helical" evidence="13">
    <location>
        <begin position="114"/>
        <end position="137"/>
    </location>
</feature>
<accession>A0AAW0E6G2</accession>
<reference evidence="14 15" key="1">
    <citation type="journal article" date="2024" name="J Genomics">
        <title>Draft genome sequencing and assembly of Favolaschia claudopus CIRM-BRFM 2984 isolated from oak limbs.</title>
        <authorList>
            <person name="Navarro D."/>
            <person name="Drula E."/>
            <person name="Chaduli D."/>
            <person name="Cazenave R."/>
            <person name="Ahrendt S."/>
            <person name="Wang J."/>
            <person name="Lipzen A."/>
            <person name="Daum C."/>
            <person name="Barry K."/>
            <person name="Grigoriev I.V."/>
            <person name="Favel A."/>
            <person name="Rosso M.N."/>
            <person name="Martin F."/>
        </authorList>
    </citation>
    <scope>NUCLEOTIDE SEQUENCE [LARGE SCALE GENOMIC DNA]</scope>
    <source>
        <strain evidence="14 15">CIRM-BRFM 2984</strain>
    </source>
</reference>
<evidence type="ECO:0000256" key="5">
    <source>
        <dbReference type="ARBA" id="ARBA00022955"/>
    </source>
</evidence>
<dbReference type="EMBL" id="JAWWNJ010000002">
    <property type="protein sequence ID" value="KAK7061207.1"/>
    <property type="molecule type" value="Genomic_DNA"/>
</dbReference>
<dbReference type="Proteomes" id="UP001362999">
    <property type="component" value="Unassembled WGS sequence"/>
</dbReference>
<name>A0AAW0E6G2_9AGAR</name>
<evidence type="ECO:0000256" key="4">
    <source>
        <dbReference type="ARBA" id="ARBA00022692"/>
    </source>
</evidence>